<evidence type="ECO:0000256" key="2">
    <source>
        <dbReference type="ARBA" id="ARBA00022448"/>
    </source>
</evidence>
<evidence type="ECO:0000256" key="5">
    <source>
        <dbReference type="ARBA" id="ARBA00022735"/>
    </source>
</evidence>
<protein>
    <recommendedName>
        <fullName evidence="12">Cyclolysin secretion/processing ATP-binding protein CyaB</fullName>
    </recommendedName>
</protein>
<dbReference type="GO" id="GO:0031640">
    <property type="term" value="P:killing of cells of another organism"/>
    <property type="evidence" value="ECO:0007669"/>
    <property type="project" value="UniProtKB-KW"/>
</dbReference>
<comment type="caution">
    <text evidence="17">The sequence shown here is derived from an EMBL/GenBank/DDBJ whole genome shotgun (WGS) entry which is preliminary data.</text>
</comment>
<dbReference type="Pfam" id="PF03412">
    <property type="entry name" value="Peptidase_C39"/>
    <property type="match status" value="1"/>
</dbReference>
<dbReference type="CDD" id="cd02417">
    <property type="entry name" value="Peptidase_C39_likeA"/>
    <property type="match status" value="1"/>
</dbReference>
<dbReference type="PROSITE" id="PS50929">
    <property type="entry name" value="ABC_TM1F"/>
    <property type="match status" value="1"/>
</dbReference>
<evidence type="ECO:0000313" key="17">
    <source>
        <dbReference type="EMBL" id="NML27863.1"/>
    </source>
</evidence>
<evidence type="ECO:0000256" key="3">
    <source>
        <dbReference type="ARBA" id="ARBA00022475"/>
    </source>
</evidence>
<evidence type="ECO:0000256" key="7">
    <source>
        <dbReference type="ARBA" id="ARBA00022840"/>
    </source>
</evidence>
<evidence type="ECO:0000256" key="6">
    <source>
        <dbReference type="ARBA" id="ARBA00022741"/>
    </source>
</evidence>
<dbReference type="PANTHER" id="PTHR24221">
    <property type="entry name" value="ATP-BINDING CASSETTE SUB-FAMILY B"/>
    <property type="match status" value="1"/>
</dbReference>
<dbReference type="Pfam" id="PF00664">
    <property type="entry name" value="ABC_membrane"/>
    <property type="match status" value="1"/>
</dbReference>
<keyword evidence="7" id="KW-0067">ATP-binding</keyword>
<evidence type="ECO:0000256" key="10">
    <source>
        <dbReference type="ARBA" id="ARBA00055355"/>
    </source>
</evidence>
<evidence type="ECO:0000313" key="18">
    <source>
        <dbReference type="Proteomes" id="UP000580043"/>
    </source>
</evidence>
<feature type="transmembrane region" description="Helical" evidence="13">
    <location>
        <begin position="269"/>
        <end position="294"/>
    </location>
</feature>
<feature type="domain" description="ABC transporter" evidence="14">
    <location>
        <begin position="473"/>
        <end position="708"/>
    </location>
</feature>
<proteinExistence type="inferred from homology"/>
<dbReference type="GO" id="GO:0034040">
    <property type="term" value="F:ATPase-coupled lipid transmembrane transporter activity"/>
    <property type="evidence" value="ECO:0007669"/>
    <property type="project" value="TreeGrafter"/>
</dbReference>
<gene>
    <name evidence="17" type="ORF">HHL15_19070</name>
</gene>
<dbReference type="GO" id="GO:0005524">
    <property type="term" value="F:ATP binding"/>
    <property type="evidence" value="ECO:0007669"/>
    <property type="project" value="UniProtKB-KW"/>
</dbReference>
<keyword evidence="4 13" id="KW-0812">Transmembrane</keyword>
<dbReference type="Gene3D" id="3.40.50.300">
    <property type="entry name" value="P-loop containing nucleotide triphosphate hydrolases"/>
    <property type="match status" value="1"/>
</dbReference>
<dbReference type="InterPro" id="IPR011527">
    <property type="entry name" value="ABC1_TM_dom"/>
</dbReference>
<dbReference type="PROSITE" id="PS00211">
    <property type="entry name" value="ABC_TRANSPORTER_1"/>
    <property type="match status" value="1"/>
</dbReference>
<dbReference type="FunFam" id="3.40.50.300:FF:000299">
    <property type="entry name" value="ABC transporter ATP-binding protein/permease"/>
    <property type="match status" value="1"/>
</dbReference>
<dbReference type="SUPFAM" id="SSF90123">
    <property type="entry name" value="ABC transporter transmembrane region"/>
    <property type="match status" value="1"/>
</dbReference>
<evidence type="ECO:0000256" key="9">
    <source>
        <dbReference type="ARBA" id="ARBA00023136"/>
    </source>
</evidence>
<keyword evidence="2" id="KW-0813">Transport</keyword>
<organism evidence="17 18">
    <name type="scientific">Zoogloea dura</name>
    <dbReference type="NCBI Taxonomy" id="2728840"/>
    <lineage>
        <taxon>Bacteria</taxon>
        <taxon>Pseudomonadati</taxon>
        <taxon>Pseudomonadota</taxon>
        <taxon>Betaproteobacteria</taxon>
        <taxon>Rhodocyclales</taxon>
        <taxon>Zoogloeaceae</taxon>
        <taxon>Zoogloea</taxon>
    </lineage>
</organism>
<dbReference type="InterPro" id="IPR003439">
    <property type="entry name" value="ABC_transporter-like_ATP-bd"/>
</dbReference>
<dbReference type="InterPro" id="IPR027417">
    <property type="entry name" value="P-loop_NTPase"/>
</dbReference>
<dbReference type="InterPro" id="IPR010132">
    <property type="entry name" value="ATPase_T1SS_HlyB"/>
</dbReference>
<dbReference type="Gene3D" id="1.20.1560.10">
    <property type="entry name" value="ABC transporter type 1, transmembrane domain"/>
    <property type="match status" value="1"/>
</dbReference>
<evidence type="ECO:0000256" key="13">
    <source>
        <dbReference type="SAM" id="Phobius"/>
    </source>
</evidence>
<name>A0A848GBT7_9RHOO</name>
<dbReference type="RefSeq" id="WP_169147395.1">
    <property type="nucleotide sequence ID" value="NZ_JABBGA010000019.1"/>
</dbReference>
<dbReference type="PANTHER" id="PTHR24221:SF647">
    <property type="entry name" value="BLL6336 PROTEIN"/>
    <property type="match status" value="1"/>
</dbReference>
<dbReference type="EMBL" id="JABBGA010000019">
    <property type="protein sequence ID" value="NML27863.1"/>
    <property type="molecule type" value="Genomic_DNA"/>
</dbReference>
<dbReference type="InterPro" id="IPR039421">
    <property type="entry name" value="Type_1_exporter"/>
</dbReference>
<dbReference type="PROSITE" id="PS50893">
    <property type="entry name" value="ABC_TRANSPORTER_2"/>
    <property type="match status" value="1"/>
</dbReference>
<dbReference type="FunFam" id="1.20.1560.10:FF:000056">
    <property type="entry name" value="Alpha-hemolysin translocation ATP-binding protein HlyB"/>
    <property type="match status" value="1"/>
</dbReference>
<evidence type="ECO:0000259" key="16">
    <source>
        <dbReference type="PROSITE" id="PS50990"/>
    </source>
</evidence>
<dbReference type="InterPro" id="IPR036640">
    <property type="entry name" value="ABC1_TM_sf"/>
</dbReference>
<keyword evidence="8 13" id="KW-1133">Transmembrane helix</keyword>
<dbReference type="SUPFAM" id="SSF52540">
    <property type="entry name" value="P-loop containing nucleoside triphosphate hydrolases"/>
    <property type="match status" value="1"/>
</dbReference>
<feature type="transmembrane region" description="Helical" evidence="13">
    <location>
        <begin position="300"/>
        <end position="320"/>
    </location>
</feature>
<dbReference type="GO" id="GO:0140359">
    <property type="term" value="F:ABC-type transporter activity"/>
    <property type="evidence" value="ECO:0007669"/>
    <property type="project" value="InterPro"/>
</dbReference>
<sequence length="712" mass="77728">MTNDSSSNTDSGLVCLVMLARLHGIAADRAQLAHQHAPEGRHLGTSEILLAARQLGLQARLVKTRLDRLGRTPLPAIALFRSTPDAPARFVILARVEGGQALIQCPQAGKPETLPLAELEAQWSGELILFTSRASLAGEMSKFDFTWFIPAIIKYRVLLGEVLFVSLALQCFALVTPLFFQVVMDKVLVHRGFTTLDVIAVGLTVVVIFEIGLGALRSYVFSHTTSRIDVELGARLFRHLLGLPLAYFQARRVGDSVARVRELENIRSFLTGNAITLVLDLLFSVVFIAVMAYYSGWLTLIVVVSLPCYMIVSLAFTPLLRARLHEKFNRGAENQAFLVETISGIDTVKAMAVEPHWTRKWDTQLAAYVASSFRTALVGTLANSGVSLIGKLVTVATLYVGARLVIDNQLTVGQLIAFNMLAGQVAQPVMRLAQLWTDFQQTGISVQRLGDILNTRTEVASAKSALPPLAGRVTLDELTFRYRPDGPEVLKGISLDINPGEVIGIVGRSGSGKSTLTKLVQRLYVPERGRVLVDGIDLALADASSLRRQIGVVLQENVLFNLSIRDNIALADPGAPLEAVIQAAKLAGAHDFILELSEAYDTLVGEHGSTLSGGQRQRIAIARALMTQPRILIFDEATSALDYESERIIQNNMKAICQGRTVLIIAHRLSAVRDANRIIVMDRGQIVEAGSHAELLRREAGHYSRLHRLQAG</sequence>
<dbReference type="Pfam" id="PF00005">
    <property type="entry name" value="ABC_tran"/>
    <property type="match status" value="1"/>
</dbReference>
<accession>A0A848GBT7</accession>
<dbReference type="GO" id="GO:0005886">
    <property type="term" value="C:plasma membrane"/>
    <property type="evidence" value="ECO:0007669"/>
    <property type="project" value="UniProtKB-SubCell"/>
</dbReference>
<evidence type="ECO:0000256" key="4">
    <source>
        <dbReference type="ARBA" id="ARBA00022692"/>
    </source>
</evidence>
<reference evidence="17 18" key="1">
    <citation type="submission" date="2020-04" db="EMBL/GenBank/DDBJ databases">
        <title>Zoogloea sp. G-4-1-14 isolated from soil.</title>
        <authorList>
            <person name="Dahal R.H."/>
        </authorList>
    </citation>
    <scope>NUCLEOTIDE SEQUENCE [LARGE SCALE GENOMIC DNA]</scope>
    <source>
        <strain evidence="17 18">G-4-1-14</strain>
    </source>
</reference>
<dbReference type="InterPro" id="IPR039395">
    <property type="entry name" value="Peptidase_C39-like_A"/>
</dbReference>
<keyword evidence="18" id="KW-1185">Reference proteome</keyword>
<dbReference type="Gene3D" id="3.90.70.10">
    <property type="entry name" value="Cysteine proteinases"/>
    <property type="match status" value="1"/>
</dbReference>
<dbReference type="GO" id="GO:0030253">
    <property type="term" value="P:protein secretion by the type I secretion system"/>
    <property type="evidence" value="ECO:0007669"/>
    <property type="project" value="InterPro"/>
</dbReference>
<dbReference type="GO" id="GO:0006508">
    <property type="term" value="P:proteolysis"/>
    <property type="evidence" value="ECO:0007669"/>
    <property type="project" value="InterPro"/>
</dbReference>
<dbReference type="InterPro" id="IPR017871">
    <property type="entry name" value="ABC_transporter-like_CS"/>
</dbReference>
<keyword evidence="6" id="KW-0547">Nucleotide-binding</keyword>
<dbReference type="CDD" id="cd18588">
    <property type="entry name" value="ABC_6TM_CyaB_HlyB_like"/>
    <property type="match status" value="1"/>
</dbReference>
<feature type="transmembrane region" description="Helical" evidence="13">
    <location>
        <begin position="196"/>
        <end position="216"/>
    </location>
</feature>
<keyword evidence="3" id="KW-1003">Cell membrane</keyword>
<dbReference type="Proteomes" id="UP000580043">
    <property type="component" value="Unassembled WGS sequence"/>
</dbReference>
<feature type="domain" description="Peptidase C39" evidence="16">
    <location>
        <begin position="5"/>
        <end position="130"/>
    </location>
</feature>
<evidence type="ECO:0000259" key="14">
    <source>
        <dbReference type="PROSITE" id="PS50893"/>
    </source>
</evidence>
<keyword evidence="5" id="KW-0204">Cytolysis</keyword>
<dbReference type="GO" id="GO:0016887">
    <property type="term" value="F:ATP hydrolysis activity"/>
    <property type="evidence" value="ECO:0007669"/>
    <property type="project" value="InterPro"/>
</dbReference>
<feature type="transmembrane region" description="Helical" evidence="13">
    <location>
        <begin position="162"/>
        <end position="184"/>
    </location>
</feature>
<dbReference type="AlphaFoldDB" id="A0A848GBT7"/>
<dbReference type="PROSITE" id="PS50990">
    <property type="entry name" value="PEPTIDASE_C39"/>
    <property type="match status" value="1"/>
</dbReference>
<keyword evidence="5" id="KW-0354">Hemolysis</keyword>
<evidence type="ECO:0000256" key="11">
    <source>
        <dbReference type="ARBA" id="ARBA00061173"/>
    </source>
</evidence>
<dbReference type="InterPro" id="IPR005074">
    <property type="entry name" value="Peptidase_C39"/>
</dbReference>
<comment type="function">
    <text evidence="10">Involved in the export of calmodulin-sensitive adenylate cyclase-hemolysin (cyclolysin).</text>
</comment>
<evidence type="ECO:0000256" key="1">
    <source>
        <dbReference type="ARBA" id="ARBA00004651"/>
    </source>
</evidence>
<dbReference type="SMART" id="SM00382">
    <property type="entry name" value="AAA"/>
    <property type="match status" value="1"/>
</dbReference>
<comment type="similarity">
    <text evidence="11">Belongs to the ABC transporter superfamily. Cyclolysin exporter (TC 3.A.1.109.2) family.</text>
</comment>
<evidence type="ECO:0000256" key="8">
    <source>
        <dbReference type="ARBA" id="ARBA00022989"/>
    </source>
</evidence>
<evidence type="ECO:0000256" key="12">
    <source>
        <dbReference type="ARBA" id="ARBA00072252"/>
    </source>
</evidence>
<dbReference type="GO" id="GO:0008233">
    <property type="term" value="F:peptidase activity"/>
    <property type="evidence" value="ECO:0007669"/>
    <property type="project" value="InterPro"/>
</dbReference>
<dbReference type="InterPro" id="IPR003593">
    <property type="entry name" value="AAA+_ATPase"/>
</dbReference>
<feature type="domain" description="ABC transmembrane type-1" evidence="15">
    <location>
        <begin position="162"/>
        <end position="441"/>
    </location>
</feature>
<dbReference type="NCBIfam" id="TIGR01846">
    <property type="entry name" value="type_I_sec_HlyB"/>
    <property type="match status" value="1"/>
</dbReference>
<evidence type="ECO:0000259" key="15">
    <source>
        <dbReference type="PROSITE" id="PS50929"/>
    </source>
</evidence>
<keyword evidence="9 13" id="KW-0472">Membrane</keyword>
<dbReference type="GO" id="GO:0030256">
    <property type="term" value="C:type I protein secretion system complex"/>
    <property type="evidence" value="ECO:0007669"/>
    <property type="project" value="InterPro"/>
</dbReference>
<comment type="subcellular location">
    <subcellularLocation>
        <location evidence="1">Cell membrane</location>
        <topology evidence="1">Multi-pass membrane protein</topology>
    </subcellularLocation>
</comment>